<evidence type="ECO:0000313" key="3">
    <source>
        <dbReference type="EMBL" id="SCM80174.1"/>
    </source>
</evidence>
<dbReference type="SMART" id="SM00729">
    <property type="entry name" value="Elp3"/>
    <property type="match status" value="1"/>
</dbReference>
<dbReference type="SFLD" id="SFLDF00310">
    <property type="entry name" value="oxygen-independent_coproporphy"/>
    <property type="match status" value="1"/>
</dbReference>
<keyword evidence="3" id="KW-0560">Oxidoreductase</keyword>
<reference evidence="3" key="1">
    <citation type="submission" date="2016-08" db="EMBL/GenBank/DDBJ databases">
        <authorList>
            <person name="Seilhamer J.J."/>
        </authorList>
    </citation>
    <scope>NUCLEOTIDE SEQUENCE</scope>
    <source>
        <strain evidence="3">86</strain>
    </source>
</reference>
<protein>
    <submittedName>
        <fullName evidence="3">Oxygen-independent coproporphyrinogen-III oxidase 2</fullName>
        <ecNumber evidence="3">1.3.98.3</ecNumber>
    </submittedName>
</protein>
<dbReference type="GO" id="GO:0051989">
    <property type="term" value="F:coproporphyrinogen dehydrogenase activity"/>
    <property type="evidence" value="ECO:0007669"/>
    <property type="project" value="UniProtKB-EC"/>
</dbReference>
<organism evidence="3">
    <name type="scientific">uncultured Sporomusa sp</name>
    <dbReference type="NCBI Taxonomy" id="307249"/>
    <lineage>
        <taxon>Bacteria</taxon>
        <taxon>Bacillati</taxon>
        <taxon>Bacillota</taxon>
        <taxon>Negativicutes</taxon>
        <taxon>Selenomonadales</taxon>
        <taxon>Sporomusaceae</taxon>
        <taxon>Sporomusa</taxon>
        <taxon>environmental samples</taxon>
    </lineage>
</organism>
<dbReference type="PANTHER" id="PTHR13932">
    <property type="entry name" value="COPROPORPHYRINIGEN III OXIDASE"/>
    <property type="match status" value="1"/>
</dbReference>
<accession>A0A212LRE6</accession>
<dbReference type="SFLD" id="SFLDG01082">
    <property type="entry name" value="B12-binding_domain_containing"/>
    <property type="match status" value="1"/>
</dbReference>
<name>A0A212LRE6_9FIRM</name>
<feature type="domain" description="Radical SAM core" evidence="2">
    <location>
        <begin position="199"/>
        <end position="449"/>
    </location>
</feature>
<dbReference type="SFLD" id="SFLDG01065">
    <property type="entry name" value="anaerobic_coproporphyrinogen-I"/>
    <property type="match status" value="1"/>
</dbReference>
<dbReference type="SUPFAM" id="SSF102114">
    <property type="entry name" value="Radical SAM enzymes"/>
    <property type="match status" value="1"/>
</dbReference>
<dbReference type="InterPro" id="IPR058240">
    <property type="entry name" value="rSAM_sf"/>
</dbReference>
<dbReference type="SFLD" id="SFLDS00029">
    <property type="entry name" value="Radical_SAM"/>
    <property type="match status" value="1"/>
</dbReference>
<evidence type="ECO:0000259" key="2">
    <source>
        <dbReference type="PROSITE" id="PS51918"/>
    </source>
</evidence>
<dbReference type="InterPro" id="IPR006638">
    <property type="entry name" value="Elp3/MiaA/NifB-like_rSAM"/>
</dbReference>
<dbReference type="PROSITE" id="PS51918">
    <property type="entry name" value="RADICAL_SAM"/>
    <property type="match status" value="1"/>
</dbReference>
<dbReference type="Pfam" id="PF04055">
    <property type="entry name" value="Radical_SAM"/>
    <property type="match status" value="1"/>
</dbReference>
<dbReference type="InterPro" id="IPR023995">
    <property type="entry name" value="HemZ"/>
</dbReference>
<gene>
    <name evidence="3" type="primary">hemZ</name>
    <name evidence="3" type="ORF">KL86SPO_30352</name>
</gene>
<sequence>MDTAGSAAKNVKSKEFFYAATGAEIDVLAAVRDIMALFKVTYAGGWPEGAALTKLGGSSFLVAVAVSPAGAEVAVKVTVSNCDSDGNSQSQSACQTRPVLPAGGKNAGGEDVTGVARHLVRLTLLLLMRKITAKNPAPWGILRGVRPTKIAHRLLDQGESCHNIISRLVEDYGIEPAKAELVTGIAIHQRPMLARPGHLADGKKISIYIGIPYCPSRCLYCSFPAYVLPERREQLDAFLRAITKDIQSTAKLVAKYGLAVESIYVGGGTPTSLAATDLNNLLQLIKCAFWGAETKEWTVEAGRPDSVNDEKIDVFRHNGINRVSINPQTMQNKTLKQIGRRHSVQDIIDIFGKIRRAAIPVINMDVIAGLPGETAADMDDTMRQIVALNPENITIHTLALKRGSILKESLNSGIINEQVLPNEETTQAMLQLATQYTASMDMHPYYLYRQKYMTGNFENVGYAKPGTDCIYNIQIMEERQTIIGIGPAAGTKAVSHQGVWRLQSCYNAKDVFAYIANLDNYLCERNTLLSRLYGDHKEDSLC</sequence>
<dbReference type="InterPro" id="IPR007197">
    <property type="entry name" value="rSAM"/>
</dbReference>
<dbReference type="GO" id="GO:0051539">
    <property type="term" value="F:4 iron, 4 sulfur cluster binding"/>
    <property type="evidence" value="ECO:0007669"/>
    <property type="project" value="TreeGrafter"/>
</dbReference>
<feature type="compositionally biased region" description="Polar residues" evidence="1">
    <location>
        <begin position="85"/>
        <end position="95"/>
    </location>
</feature>
<dbReference type="PANTHER" id="PTHR13932:SF1">
    <property type="entry name" value="OXYGEN-INDEPENDENT COPROPORPHYRINOGEN-III OXIDASE-LIKE PROTEIN HEMZ"/>
    <property type="match status" value="1"/>
</dbReference>
<dbReference type="GO" id="GO:0005737">
    <property type="term" value="C:cytoplasm"/>
    <property type="evidence" value="ECO:0007669"/>
    <property type="project" value="TreeGrafter"/>
</dbReference>
<dbReference type="AlphaFoldDB" id="A0A212LRE6"/>
<dbReference type="InterPro" id="IPR034505">
    <property type="entry name" value="Coproporphyrinogen-III_oxidase"/>
</dbReference>
<dbReference type="EMBL" id="FMJE01000003">
    <property type="protein sequence ID" value="SCM80174.1"/>
    <property type="molecule type" value="Genomic_DNA"/>
</dbReference>
<feature type="region of interest" description="Disordered" evidence="1">
    <location>
        <begin position="85"/>
        <end position="107"/>
    </location>
</feature>
<dbReference type="InterPro" id="IPR023404">
    <property type="entry name" value="rSAM_horseshoe"/>
</dbReference>
<dbReference type="NCBIfam" id="TIGR03994">
    <property type="entry name" value="rSAM_HemZ"/>
    <property type="match status" value="1"/>
</dbReference>
<evidence type="ECO:0000256" key="1">
    <source>
        <dbReference type="SAM" id="MobiDB-lite"/>
    </source>
</evidence>
<dbReference type="GO" id="GO:0006779">
    <property type="term" value="P:porphyrin-containing compound biosynthetic process"/>
    <property type="evidence" value="ECO:0007669"/>
    <property type="project" value="TreeGrafter"/>
</dbReference>
<proteinExistence type="predicted"/>
<dbReference type="EC" id="1.3.98.3" evidence="3"/>
<dbReference type="Gene3D" id="3.80.30.20">
    <property type="entry name" value="tm_1862 like domain"/>
    <property type="match status" value="1"/>
</dbReference>